<dbReference type="AlphaFoldDB" id="A0AAN9Q6X0"/>
<proteinExistence type="predicted"/>
<protein>
    <submittedName>
        <fullName evidence="1">Uncharacterized protein</fullName>
    </submittedName>
</protein>
<keyword evidence="2" id="KW-1185">Reference proteome</keyword>
<evidence type="ECO:0000313" key="1">
    <source>
        <dbReference type="EMBL" id="KAK7323719.1"/>
    </source>
</evidence>
<dbReference type="EMBL" id="JAYMYQ010000006">
    <property type="protein sequence ID" value="KAK7323719.1"/>
    <property type="molecule type" value="Genomic_DNA"/>
</dbReference>
<sequence length="151" mass="17669">MAAGTEILWIRKDRNSTPVAGGQAQFHCKKEADTNLITASQRREEFCRFKDKPEHPINYIQVVPESKWHGHKLHPELVVLPRCRSKPKGHDFPLLTLSMMTRFTFIWSLNKYARALELSDCYEGCYFHEMKSNKHATKFPHIEPTKMSHNF</sequence>
<evidence type="ECO:0000313" key="2">
    <source>
        <dbReference type="Proteomes" id="UP001367508"/>
    </source>
</evidence>
<comment type="caution">
    <text evidence="1">The sequence shown here is derived from an EMBL/GenBank/DDBJ whole genome shotgun (WGS) entry which is preliminary data.</text>
</comment>
<name>A0AAN9Q6X0_CANGL</name>
<reference evidence="1 2" key="1">
    <citation type="submission" date="2024-01" db="EMBL/GenBank/DDBJ databases">
        <title>The genomes of 5 underutilized Papilionoideae crops provide insights into root nodulation and disease resistanc.</title>
        <authorList>
            <person name="Jiang F."/>
        </authorList>
    </citation>
    <scope>NUCLEOTIDE SEQUENCE [LARGE SCALE GENOMIC DNA]</scope>
    <source>
        <strain evidence="1">LVBAO_FW01</strain>
        <tissue evidence="1">Leaves</tissue>
    </source>
</reference>
<gene>
    <name evidence="1" type="ORF">VNO77_27209</name>
</gene>
<dbReference type="Proteomes" id="UP001367508">
    <property type="component" value="Unassembled WGS sequence"/>
</dbReference>
<organism evidence="1 2">
    <name type="scientific">Canavalia gladiata</name>
    <name type="common">Sword bean</name>
    <name type="synonym">Dolichos gladiatus</name>
    <dbReference type="NCBI Taxonomy" id="3824"/>
    <lineage>
        <taxon>Eukaryota</taxon>
        <taxon>Viridiplantae</taxon>
        <taxon>Streptophyta</taxon>
        <taxon>Embryophyta</taxon>
        <taxon>Tracheophyta</taxon>
        <taxon>Spermatophyta</taxon>
        <taxon>Magnoliopsida</taxon>
        <taxon>eudicotyledons</taxon>
        <taxon>Gunneridae</taxon>
        <taxon>Pentapetalae</taxon>
        <taxon>rosids</taxon>
        <taxon>fabids</taxon>
        <taxon>Fabales</taxon>
        <taxon>Fabaceae</taxon>
        <taxon>Papilionoideae</taxon>
        <taxon>50 kb inversion clade</taxon>
        <taxon>NPAAA clade</taxon>
        <taxon>indigoferoid/millettioid clade</taxon>
        <taxon>Phaseoleae</taxon>
        <taxon>Canavalia</taxon>
    </lineage>
</organism>
<accession>A0AAN9Q6X0</accession>